<evidence type="ECO:0000256" key="5">
    <source>
        <dbReference type="ARBA" id="ARBA00022741"/>
    </source>
</evidence>
<evidence type="ECO:0000256" key="6">
    <source>
        <dbReference type="ARBA" id="ARBA00022777"/>
    </source>
</evidence>
<evidence type="ECO:0000256" key="1">
    <source>
        <dbReference type="ARBA" id="ARBA00000085"/>
    </source>
</evidence>
<dbReference type="PANTHER" id="PTHR24421">
    <property type="entry name" value="NITRATE/NITRITE SENSOR PROTEIN NARX-RELATED"/>
    <property type="match status" value="1"/>
</dbReference>
<keyword evidence="5" id="KW-0547">Nucleotide-binding</keyword>
<keyword evidence="9" id="KW-0812">Transmembrane</keyword>
<dbReference type="Pfam" id="PF07730">
    <property type="entry name" value="HisKA_3"/>
    <property type="match status" value="1"/>
</dbReference>
<dbReference type="Proteomes" id="UP001596011">
    <property type="component" value="Unassembled WGS sequence"/>
</dbReference>
<dbReference type="InterPro" id="IPR005467">
    <property type="entry name" value="His_kinase_dom"/>
</dbReference>
<evidence type="ECO:0000256" key="8">
    <source>
        <dbReference type="ARBA" id="ARBA00023012"/>
    </source>
</evidence>
<dbReference type="InterPro" id="IPR011712">
    <property type="entry name" value="Sig_transdc_His_kin_sub3_dim/P"/>
</dbReference>
<gene>
    <name evidence="11" type="ORF">ACFO6V_06935</name>
</gene>
<keyword evidence="6 11" id="KW-0418">Kinase</keyword>
<dbReference type="SMART" id="SM00387">
    <property type="entry name" value="HATPase_c"/>
    <property type="match status" value="1"/>
</dbReference>
<dbReference type="GO" id="GO:0016301">
    <property type="term" value="F:kinase activity"/>
    <property type="evidence" value="ECO:0007669"/>
    <property type="project" value="UniProtKB-KW"/>
</dbReference>
<evidence type="ECO:0000256" key="4">
    <source>
        <dbReference type="ARBA" id="ARBA00022679"/>
    </source>
</evidence>
<dbReference type="Gene3D" id="1.20.5.1930">
    <property type="match status" value="1"/>
</dbReference>
<keyword evidence="7" id="KW-0067">ATP-binding</keyword>
<protein>
    <recommendedName>
        <fullName evidence="2">histidine kinase</fullName>
        <ecNumber evidence="2">2.7.13.3</ecNumber>
    </recommendedName>
</protein>
<dbReference type="PROSITE" id="PS50109">
    <property type="entry name" value="HIS_KIN"/>
    <property type="match status" value="1"/>
</dbReference>
<evidence type="ECO:0000256" key="7">
    <source>
        <dbReference type="ARBA" id="ARBA00022840"/>
    </source>
</evidence>
<dbReference type="EC" id="2.7.13.3" evidence="2"/>
<feature type="transmembrane region" description="Helical" evidence="9">
    <location>
        <begin position="85"/>
        <end position="108"/>
    </location>
</feature>
<feature type="domain" description="Histidine kinase" evidence="10">
    <location>
        <begin position="315"/>
        <end position="399"/>
    </location>
</feature>
<keyword evidence="4" id="KW-0808">Transferase</keyword>
<keyword evidence="12" id="KW-1185">Reference proteome</keyword>
<dbReference type="EMBL" id="JBHSFI010000003">
    <property type="protein sequence ID" value="MFC4627959.1"/>
    <property type="molecule type" value="Genomic_DNA"/>
</dbReference>
<name>A0ABV9HC78_9MICO</name>
<feature type="transmembrane region" description="Helical" evidence="9">
    <location>
        <begin position="152"/>
        <end position="169"/>
    </location>
</feature>
<dbReference type="Gene3D" id="3.30.565.10">
    <property type="entry name" value="Histidine kinase-like ATPase, C-terminal domain"/>
    <property type="match status" value="1"/>
</dbReference>
<keyword evidence="9" id="KW-1133">Transmembrane helix</keyword>
<dbReference type="Pfam" id="PF02518">
    <property type="entry name" value="HATPase_c"/>
    <property type="match status" value="1"/>
</dbReference>
<keyword evidence="8" id="KW-0902">Two-component regulatory system</keyword>
<dbReference type="InterPro" id="IPR050482">
    <property type="entry name" value="Sensor_HK_TwoCompSys"/>
</dbReference>
<evidence type="ECO:0000313" key="12">
    <source>
        <dbReference type="Proteomes" id="UP001596011"/>
    </source>
</evidence>
<keyword evidence="3" id="KW-0597">Phosphoprotein</keyword>
<dbReference type="InterPro" id="IPR036890">
    <property type="entry name" value="HATPase_C_sf"/>
</dbReference>
<sequence length="404" mass="40865">MSEPSAAPRAAEPHAVDPRTVDPRVTDVVLALAMALVVAVVIAADPDAVRHAGPGAYLFAVGFGALVLLRRRAPRTMLVLTVLGVFAYYALQFAPIGTALPAVAAIYSAAELRRTGWAVGAGATLVGVATYYRTVGNTPEEALAPYELVTDVALVAAAIALGVAVRLSGEARGHEARAAEQRLQAERLRIARDLHDVVGHNLSVIALHSGVAAEAVGRDDDAARRALGHVREATSGTLHELRSTVRLLRGPADALAQAGASGAPSSGAGPDVAPTGVTGVGALADSARAAGLAVDVDLDVPPGLLDGAIDAAAYRIVQESLTNVLRHAAATHVAVSVRVTDGRLALRVADDGRGAGPGLVPGTGISGMRERVALLGGALTAGDAPGGGFVVTADLPLRLETGEA</sequence>
<feature type="transmembrane region" description="Helical" evidence="9">
    <location>
        <begin position="115"/>
        <end position="132"/>
    </location>
</feature>
<reference evidence="12" key="1">
    <citation type="journal article" date="2019" name="Int. J. Syst. Evol. Microbiol.">
        <title>The Global Catalogue of Microorganisms (GCM) 10K type strain sequencing project: providing services to taxonomists for standard genome sequencing and annotation.</title>
        <authorList>
            <consortium name="The Broad Institute Genomics Platform"/>
            <consortium name="The Broad Institute Genome Sequencing Center for Infectious Disease"/>
            <person name="Wu L."/>
            <person name="Ma J."/>
        </authorList>
    </citation>
    <scope>NUCLEOTIDE SEQUENCE [LARGE SCALE GENOMIC DNA]</scope>
    <source>
        <strain evidence="12">CCUG 42722</strain>
    </source>
</reference>
<dbReference type="CDD" id="cd16917">
    <property type="entry name" value="HATPase_UhpB-NarQ-NarX-like"/>
    <property type="match status" value="1"/>
</dbReference>
<dbReference type="InterPro" id="IPR003594">
    <property type="entry name" value="HATPase_dom"/>
</dbReference>
<accession>A0ABV9HC78</accession>
<keyword evidence="9" id="KW-0472">Membrane</keyword>
<dbReference type="PANTHER" id="PTHR24421:SF10">
    <property type="entry name" value="NITRATE_NITRITE SENSOR PROTEIN NARQ"/>
    <property type="match status" value="1"/>
</dbReference>
<evidence type="ECO:0000313" key="11">
    <source>
        <dbReference type="EMBL" id="MFC4627959.1"/>
    </source>
</evidence>
<comment type="catalytic activity">
    <reaction evidence="1">
        <text>ATP + protein L-histidine = ADP + protein N-phospho-L-histidine.</text>
        <dbReference type="EC" id="2.7.13.3"/>
    </reaction>
</comment>
<feature type="transmembrane region" description="Helical" evidence="9">
    <location>
        <begin position="28"/>
        <end position="44"/>
    </location>
</feature>
<proteinExistence type="predicted"/>
<evidence type="ECO:0000259" key="10">
    <source>
        <dbReference type="PROSITE" id="PS50109"/>
    </source>
</evidence>
<dbReference type="SUPFAM" id="SSF55874">
    <property type="entry name" value="ATPase domain of HSP90 chaperone/DNA topoisomerase II/histidine kinase"/>
    <property type="match status" value="1"/>
</dbReference>
<dbReference type="RefSeq" id="WP_377133584.1">
    <property type="nucleotide sequence ID" value="NZ_JBHSFI010000003.1"/>
</dbReference>
<evidence type="ECO:0000256" key="2">
    <source>
        <dbReference type="ARBA" id="ARBA00012438"/>
    </source>
</evidence>
<evidence type="ECO:0000256" key="3">
    <source>
        <dbReference type="ARBA" id="ARBA00022553"/>
    </source>
</evidence>
<comment type="caution">
    <text evidence="11">The sequence shown here is derived from an EMBL/GenBank/DDBJ whole genome shotgun (WGS) entry which is preliminary data.</text>
</comment>
<feature type="transmembrane region" description="Helical" evidence="9">
    <location>
        <begin position="56"/>
        <end position="73"/>
    </location>
</feature>
<organism evidence="11 12">
    <name type="scientific">Promicromonospora alba</name>
    <dbReference type="NCBI Taxonomy" id="1616110"/>
    <lineage>
        <taxon>Bacteria</taxon>
        <taxon>Bacillati</taxon>
        <taxon>Actinomycetota</taxon>
        <taxon>Actinomycetes</taxon>
        <taxon>Micrococcales</taxon>
        <taxon>Promicromonosporaceae</taxon>
        <taxon>Promicromonospora</taxon>
    </lineage>
</organism>
<evidence type="ECO:0000256" key="9">
    <source>
        <dbReference type="SAM" id="Phobius"/>
    </source>
</evidence>